<keyword evidence="4" id="KW-1185">Reference proteome</keyword>
<feature type="transmembrane region" description="Helical" evidence="2">
    <location>
        <begin position="12"/>
        <end position="31"/>
    </location>
</feature>
<proteinExistence type="predicted"/>
<evidence type="ECO:0000256" key="1">
    <source>
        <dbReference type="SAM" id="Coils"/>
    </source>
</evidence>
<dbReference type="AlphaFoldDB" id="A0A1E8EWU7"/>
<reference evidence="3 4" key="1">
    <citation type="submission" date="2016-06" db="EMBL/GenBank/DDBJ databases">
        <title>Genome sequence of Clostridium acetireducens DSM 10703.</title>
        <authorList>
            <person name="Poehlein A."/>
            <person name="Fluechter S."/>
            <person name="Duerre P."/>
            <person name="Daniel R."/>
        </authorList>
    </citation>
    <scope>NUCLEOTIDE SEQUENCE [LARGE SCALE GENOMIC DNA]</scope>
    <source>
        <strain evidence="3 4">DSM 10703</strain>
    </source>
</reference>
<evidence type="ECO:0008006" key="5">
    <source>
        <dbReference type="Google" id="ProtNLM"/>
    </source>
</evidence>
<evidence type="ECO:0000256" key="2">
    <source>
        <dbReference type="SAM" id="Phobius"/>
    </source>
</evidence>
<feature type="coiled-coil region" evidence="1">
    <location>
        <begin position="28"/>
        <end position="55"/>
    </location>
</feature>
<name>A0A1E8EWU7_9CLOT</name>
<protein>
    <recommendedName>
        <fullName evidence="5">Bypass of forespore C C-terminal domain-containing protein</fullName>
    </recommendedName>
</protein>
<keyword evidence="2" id="KW-1133">Transmembrane helix</keyword>
<dbReference type="Proteomes" id="UP000175744">
    <property type="component" value="Unassembled WGS sequence"/>
</dbReference>
<gene>
    <name evidence="3" type="ORF">CLOACE_18750</name>
</gene>
<dbReference type="EMBL" id="LZFO01000032">
    <property type="protein sequence ID" value="OFI05257.1"/>
    <property type="molecule type" value="Genomic_DNA"/>
</dbReference>
<dbReference type="PATRIC" id="fig|1121290.3.peg.1894"/>
<comment type="caution">
    <text evidence="3">The sequence shown here is derived from an EMBL/GenBank/DDBJ whole genome shotgun (WGS) entry which is preliminary data.</text>
</comment>
<dbReference type="OrthoDB" id="2082016at2"/>
<keyword evidence="1" id="KW-0175">Coiled coil</keyword>
<dbReference type="RefSeq" id="WP_070110842.1">
    <property type="nucleotide sequence ID" value="NZ_LZFO01000032.1"/>
</dbReference>
<keyword evidence="2" id="KW-0812">Transmembrane</keyword>
<keyword evidence="2" id="KW-0472">Membrane</keyword>
<dbReference type="STRING" id="1121290.CLAOCE_18750"/>
<sequence>MFENEKTKKALFITILIIIFGISYYITMSKLKNREMDLNKRLVNTEENIDKMTIQTSTDETISKNSKLVFKIKYKKSGECIKQKEEKANKFAGKTKKELEDFYEKSGYEVNEVTKKEVILVKEVDKYSPNKYVLGIKDGHIAIYKTDKNGDMYIENPEDITDIGINNLKEEDINLLINGDKYFQCNKKEDVEAILGDYE</sequence>
<evidence type="ECO:0000313" key="4">
    <source>
        <dbReference type="Proteomes" id="UP000175744"/>
    </source>
</evidence>
<accession>A0A1E8EWU7</accession>
<organism evidence="3 4">
    <name type="scientific">Clostridium acetireducens DSM 10703</name>
    <dbReference type="NCBI Taxonomy" id="1121290"/>
    <lineage>
        <taxon>Bacteria</taxon>
        <taxon>Bacillati</taxon>
        <taxon>Bacillota</taxon>
        <taxon>Clostridia</taxon>
        <taxon>Eubacteriales</taxon>
        <taxon>Clostridiaceae</taxon>
        <taxon>Clostridium</taxon>
    </lineage>
</organism>
<evidence type="ECO:0000313" key="3">
    <source>
        <dbReference type="EMBL" id="OFI05257.1"/>
    </source>
</evidence>